<dbReference type="SUPFAM" id="SSF54523">
    <property type="entry name" value="Pili subunits"/>
    <property type="match status" value="1"/>
</dbReference>
<dbReference type="InterPro" id="IPR045584">
    <property type="entry name" value="Pilin-like"/>
</dbReference>
<gene>
    <name evidence="3" type="ORF">IAD41_03225</name>
</gene>
<dbReference type="AlphaFoldDB" id="A0A9D1FV32"/>
<dbReference type="GO" id="GO:0015627">
    <property type="term" value="C:type II protein secretion system complex"/>
    <property type="evidence" value="ECO:0007669"/>
    <property type="project" value="InterPro"/>
</dbReference>
<dbReference type="Gene3D" id="3.30.700.10">
    <property type="entry name" value="Glycoprotein, Type 4 Pilin"/>
    <property type="match status" value="1"/>
</dbReference>
<dbReference type="GO" id="GO:0015628">
    <property type="term" value="P:protein secretion by the type II secretion system"/>
    <property type="evidence" value="ECO:0007669"/>
    <property type="project" value="InterPro"/>
</dbReference>
<reference evidence="3" key="2">
    <citation type="journal article" date="2021" name="PeerJ">
        <title>Extensive microbial diversity within the chicken gut microbiome revealed by metagenomics and culture.</title>
        <authorList>
            <person name="Gilroy R."/>
            <person name="Ravi A."/>
            <person name="Getino M."/>
            <person name="Pursley I."/>
            <person name="Horton D.L."/>
            <person name="Alikhan N.F."/>
            <person name="Baker D."/>
            <person name="Gharbi K."/>
            <person name="Hall N."/>
            <person name="Watson M."/>
            <person name="Adriaenssens E.M."/>
            <person name="Foster-Nyarko E."/>
            <person name="Jarju S."/>
            <person name="Secka A."/>
            <person name="Antonio M."/>
            <person name="Oren A."/>
            <person name="Chaudhuri R.R."/>
            <person name="La Ragione R."/>
            <person name="Hildebrand F."/>
            <person name="Pallen M.J."/>
        </authorList>
    </citation>
    <scope>NUCLEOTIDE SEQUENCE</scope>
    <source>
        <strain evidence="3">CHK152-2994</strain>
    </source>
</reference>
<dbReference type="InterPro" id="IPR000983">
    <property type="entry name" value="Bac_GSPG_pilin"/>
</dbReference>
<protein>
    <submittedName>
        <fullName evidence="3">Type II secretion system protein</fullName>
    </submittedName>
</protein>
<name>A0A9D1FV32_9BACT</name>
<proteinExistence type="predicted"/>
<dbReference type="PRINTS" id="PR00813">
    <property type="entry name" value="BCTERIALGSPG"/>
</dbReference>
<dbReference type="InterPro" id="IPR046721">
    <property type="entry name" value="DUF6613"/>
</dbReference>
<feature type="domain" description="DUF6613" evidence="2">
    <location>
        <begin position="27"/>
        <end position="243"/>
    </location>
</feature>
<evidence type="ECO:0000259" key="2">
    <source>
        <dbReference type="Pfam" id="PF20318"/>
    </source>
</evidence>
<evidence type="ECO:0000256" key="1">
    <source>
        <dbReference type="ARBA" id="ARBA00022481"/>
    </source>
</evidence>
<dbReference type="Proteomes" id="UP000824139">
    <property type="component" value="Unassembled WGS sequence"/>
</dbReference>
<comment type="caution">
    <text evidence="3">The sequence shown here is derived from an EMBL/GenBank/DDBJ whole genome shotgun (WGS) entry which is preliminary data.</text>
</comment>
<keyword evidence="1" id="KW-0488">Methylation</keyword>
<sequence>MKKSFTLAEVLITLGIIGVVAAMTLPSLIGNYKKIETVTMLKKAYSEISQALKMAEVDNEFMEEWNFTAFENPDERVHHFFDYYLKPYIGTLKVCEPLEVGCMSDKIQHLDGINERPHAAGKMSFITKSGYSVLFWIHGDGTGGHFIIDTNGPHRQPNTYGKDIFRFILTFKNSSNVYADTAGYSKGLKAFGAVDGVTREELTGGNVSHAGLKPNYGCKSGLMGLYCAALIIYDNWEMRNDYPR</sequence>
<accession>A0A9D1FV32</accession>
<reference evidence="3" key="1">
    <citation type="submission" date="2020-10" db="EMBL/GenBank/DDBJ databases">
        <authorList>
            <person name="Gilroy R."/>
        </authorList>
    </citation>
    <scope>NUCLEOTIDE SEQUENCE</scope>
    <source>
        <strain evidence="3">CHK152-2994</strain>
    </source>
</reference>
<organism evidence="3 4">
    <name type="scientific">Candidatus Scatenecus faecavium</name>
    <dbReference type="NCBI Taxonomy" id="2840915"/>
    <lineage>
        <taxon>Bacteria</taxon>
        <taxon>Candidatus Scatenecus</taxon>
    </lineage>
</organism>
<dbReference type="EMBL" id="DVJO01000069">
    <property type="protein sequence ID" value="HIS82602.1"/>
    <property type="molecule type" value="Genomic_DNA"/>
</dbReference>
<dbReference type="Pfam" id="PF20318">
    <property type="entry name" value="DUF6613"/>
    <property type="match status" value="1"/>
</dbReference>
<evidence type="ECO:0000313" key="3">
    <source>
        <dbReference type="EMBL" id="HIS82602.1"/>
    </source>
</evidence>
<evidence type="ECO:0000313" key="4">
    <source>
        <dbReference type="Proteomes" id="UP000824139"/>
    </source>
</evidence>